<sequence length="63" mass="6366">MPLAGACARLGHAQLYRVTSSWCPYGAAMAHGDVNGGSAATTTVGAKGQRGRIDFPCGRSDAA</sequence>
<dbReference type="AlphaFoldDB" id="A0A0A9AT12"/>
<name>A0A0A9AT12_ARUDO</name>
<proteinExistence type="predicted"/>
<organism evidence="1">
    <name type="scientific">Arundo donax</name>
    <name type="common">Giant reed</name>
    <name type="synonym">Donax arundinaceus</name>
    <dbReference type="NCBI Taxonomy" id="35708"/>
    <lineage>
        <taxon>Eukaryota</taxon>
        <taxon>Viridiplantae</taxon>
        <taxon>Streptophyta</taxon>
        <taxon>Embryophyta</taxon>
        <taxon>Tracheophyta</taxon>
        <taxon>Spermatophyta</taxon>
        <taxon>Magnoliopsida</taxon>
        <taxon>Liliopsida</taxon>
        <taxon>Poales</taxon>
        <taxon>Poaceae</taxon>
        <taxon>PACMAD clade</taxon>
        <taxon>Arundinoideae</taxon>
        <taxon>Arundineae</taxon>
        <taxon>Arundo</taxon>
    </lineage>
</organism>
<dbReference type="EMBL" id="GBRH01243634">
    <property type="protein sequence ID" value="JAD54261.1"/>
    <property type="molecule type" value="Transcribed_RNA"/>
</dbReference>
<reference evidence="1" key="2">
    <citation type="journal article" date="2015" name="Data Brief">
        <title>Shoot transcriptome of the giant reed, Arundo donax.</title>
        <authorList>
            <person name="Barrero R.A."/>
            <person name="Guerrero F.D."/>
            <person name="Moolhuijzen P."/>
            <person name="Goolsby J.A."/>
            <person name="Tidwell J."/>
            <person name="Bellgard S.E."/>
            <person name="Bellgard M.I."/>
        </authorList>
    </citation>
    <scope>NUCLEOTIDE SEQUENCE</scope>
    <source>
        <tissue evidence="1">Shoot tissue taken approximately 20 cm above the soil surface</tissue>
    </source>
</reference>
<accession>A0A0A9AT12</accession>
<reference evidence="1" key="1">
    <citation type="submission" date="2014-09" db="EMBL/GenBank/DDBJ databases">
        <authorList>
            <person name="Magalhaes I.L.F."/>
            <person name="Oliveira U."/>
            <person name="Santos F.R."/>
            <person name="Vidigal T.H.D.A."/>
            <person name="Brescovit A.D."/>
            <person name="Santos A.J."/>
        </authorList>
    </citation>
    <scope>NUCLEOTIDE SEQUENCE</scope>
    <source>
        <tissue evidence="1">Shoot tissue taken approximately 20 cm above the soil surface</tissue>
    </source>
</reference>
<evidence type="ECO:0000313" key="1">
    <source>
        <dbReference type="EMBL" id="JAD54261.1"/>
    </source>
</evidence>
<protein>
    <submittedName>
        <fullName evidence="1">Uncharacterized protein</fullName>
    </submittedName>
</protein>